<accession>A0A9D4SQ77</accession>
<gene>
    <name evidence="1" type="ORF">HPB52_020801</name>
</gene>
<sequence length="331" mass="37613">MRIRWISFRPEVQSPKLKETSLARQLLADDSYDRVRLGPWTEPYLRVLSPVLASCRSSAEQIFLPDIGELSLDSVTVLCNALASSKRVKHLIVAVRQEPDARVALLCDTLKNNRYIERLNIEIEKTDSAKEILCALTVNAAVTFLDITLREAANEETTKAFSDMLSRNDAITSMSVWLEGEDAQHFLDSIARAMARNRFIVSFISRVDCRIYVPCSILESVRRNKCSLNRAVEFALQRRVDRRGAECFELFVGRPCMINQVTEVAGITDEEARLKVVAAEHLLREKYFVLTGIVRRSVVCWPADATQIDALNSDCWRAIARYLRLNDVCIQ</sequence>
<evidence type="ECO:0000313" key="1">
    <source>
        <dbReference type="EMBL" id="KAH7940073.1"/>
    </source>
</evidence>
<comment type="caution">
    <text evidence="1">The sequence shown here is derived from an EMBL/GenBank/DDBJ whole genome shotgun (WGS) entry which is preliminary data.</text>
</comment>
<proteinExistence type="predicted"/>
<dbReference type="Gene3D" id="3.80.10.10">
    <property type="entry name" value="Ribonuclease Inhibitor"/>
    <property type="match status" value="1"/>
</dbReference>
<dbReference type="VEuPathDB" id="VectorBase:RSAN_037899"/>
<keyword evidence="2" id="KW-1185">Reference proteome</keyword>
<evidence type="ECO:0000313" key="2">
    <source>
        <dbReference type="Proteomes" id="UP000821837"/>
    </source>
</evidence>
<dbReference type="AlphaFoldDB" id="A0A9D4SQ77"/>
<dbReference type="SUPFAM" id="SSF52047">
    <property type="entry name" value="RNI-like"/>
    <property type="match status" value="1"/>
</dbReference>
<organism evidence="1 2">
    <name type="scientific">Rhipicephalus sanguineus</name>
    <name type="common">Brown dog tick</name>
    <name type="synonym">Ixodes sanguineus</name>
    <dbReference type="NCBI Taxonomy" id="34632"/>
    <lineage>
        <taxon>Eukaryota</taxon>
        <taxon>Metazoa</taxon>
        <taxon>Ecdysozoa</taxon>
        <taxon>Arthropoda</taxon>
        <taxon>Chelicerata</taxon>
        <taxon>Arachnida</taxon>
        <taxon>Acari</taxon>
        <taxon>Parasitiformes</taxon>
        <taxon>Ixodida</taxon>
        <taxon>Ixodoidea</taxon>
        <taxon>Ixodidae</taxon>
        <taxon>Rhipicephalinae</taxon>
        <taxon>Rhipicephalus</taxon>
        <taxon>Rhipicephalus</taxon>
    </lineage>
</organism>
<name>A0A9D4SQ77_RHISA</name>
<dbReference type="EMBL" id="JABSTV010001254">
    <property type="protein sequence ID" value="KAH7940073.1"/>
    <property type="molecule type" value="Genomic_DNA"/>
</dbReference>
<reference evidence="1" key="1">
    <citation type="journal article" date="2020" name="Cell">
        <title>Large-Scale Comparative Analyses of Tick Genomes Elucidate Their Genetic Diversity and Vector Capacities.</title>
        <authorList>
            <consortium name="Tick Genome and Microbiome Consortium (TIGMIC)"/>
            <person name="Jia N."/>
            <person name="Wang J."/>
            <person name="Shi W."/>
            <person name="Du L."/>
            <person name="Sun Y."/>
            <person name="Zhan W."/>
            <person name="Jiang J.F."/>
            <person name="Wang Q."/>
            <person name="Zhang B."/>
            <person name="Ji P."/>
            <person name="Bell-Sakyi L."/>
            <person name="Cui X.M."/>
            <person name="Yuan T.T."/>
            <person name="Jiang B.G."/>
            <person name="Yang W.F."/>
            <person name="Lam T.T."/>
            <person name="Chang Q.C."/>
            <person name="Ding S.J."/>
            <person name="Wang X.J."/>
            <person name="Zhu J.G."/>
            <person name="Ruan X.D."/>
            <person name="Zhao L."/>
            <person name="Wei J.T."/>
            <person name="Ye R.Z."/>
            <person name="Que T.C."/>
            <person name="Du C.H."/>
            <person name="Zhou Y.H."/>
            <person name="Cheng J.X."/>
            <person name="Dai P.F."/>
            <person name="Guo W.B."/>
            <person name="Han X.H."/>
            <person name="Huang E.J."/>
            <person name="Li L.F."/>
            <person name="Wei W."/>
            <person name="Gao Y.C."/>
            <person name="Liu J.Z."/>
            <person name="Shao H.Z."/>
            <person name="Wang X."/>
            <person name="Wang C.C."/>
            <person name="Yang T.C."/>
            <person name="Huo Q.B."/>
            <person name="Li W."/>
            <person name="Chen H.Y."/>
            <person name="Chen S.E."/>
            <person name="Zhou L.G."/>
            <person name="Ni X.B."/>
            <person name="Tian J.H."/>
            <person name="Sheng Y."/>
            <person name="Liu T."/>
            <person name="Pan Y.S."/>
            <person name="Xia L.Y."/>
            <person name="Li J."/>
            <person name="Zhao F."/>
            <person name="Cao W.C."/>
        </authorList>
    </citation>
    <scope>NUCLEOTIDE SEQUENCE</scope>
    <source>
        <strain evidence="1">Rsan-2018</strain>
    </source>
</reference>
<dbReference type="InterPro" id="IPR032675">
    <property type="entry name" value="LRR_dom_sf"/>
</dbReference>
<reference evidence="1" key="2">
    <citation type="submission" date="2021-09" db="EMBL/GenBank/DDBJ databases">
        <authorList>
            <person name="Jia N."/>
            <person name="Wang J."/>
            <person name="Shi W."/>
            <person name="Du L."/>
            <person name="Sun Y."/>
            <person name="Zhan W."/>
            <person name="Jiang J."/>
            <person name="Wang Q."/>
            <person name="Zhang B."/>
            <person name="Ji P."/>
            <person name="Sakyi L.B."/>
            <person name="Cui X."/>
            <person name="Yuan T."/>
            <person name="Jiang B."/>
            <person name="Yang W."/>
            <person name="Lam T.T.-Y."/>
            <person name="Chang Q."/>
            <person name="Ding S."/>
            <person name="Wang X."/>
            <person name="Zhu J."/>
            <person name="Ruan X."/>
            <person name="Zhao L."/>
            <person name="Wei J."/>
            <person name="Que T."/>
            <person name="Du C."/>
            <person name="Cheng J."/>
            <person name="Dai P."/>
            <person name="Han X."/>
            <person name="Huang E."/>
            <person name="Gao Y."/>
            <person name="Liu J."/>
            <person name="Shao H."/>
            <person name="Ye R."/>
            <person name="Li L."/>
            <person name="Wei W."/>
            <person name="Wang X."/>
            <person name="Wang C."/>
            <person name="Huo Q."/>
            <person name="Li W."/>
            <person name="Guo W."/>
            <person name="Chen H."/>
            <person name="Chen S."/>
            <person name="Zhou L."/>
            <person name="Zhou L."/>
            <person name="Ni X."/>
            <person name="Tian J."/>
            <person name="Zhou Y."/>
            <person name="Sheng Y."/>
            <person name="Liu T."/>
            <person name="Pan Y."/>
            <person name="Xia L."/>
            <person name="Li J."/>
            <person name="Zhao F."/>
            <person name="Cao W."/>
        </authorList>
    </citation>
    <scope>NUCLEOTIDE SEQUENCE</scope>
    <source>
        <strain evidence="1">Rsan-2018</strain>
        <tissue evidence="1">Larvae</tissue>
    </source>
</reference>
<dbReference type="Proteomes" id="UP000821837">
    <property type="component" value="Chromosome 8"/>
</dbReference>
<protein>
    <submittedName>
        <fullName evidence="1">Uncharacterized protein</fullName>
    </submittedName>
</protein>